<dbReference type="EC" id="2.4.2.1" evidence="4"/>
<dbReference type="Proteomes" id="UP000681722">
    <property type="component" value="Unassembled WGS sequence"/>
</dbReference>
<keyword evidence="3 4" id="KW-0660">Purine salvage</keyword>
<evidence type="ECO:0000313" key="7">
    <source>
        <dbReference type="EMBL" id="CAF4305339.1"/>
    </source>
</evidence>
<comment type="subunit">
    <text evidence="4">Homotrimer.</text>
</comment>
<keyword evidence="2 4" id="KW-0808">Transferase</keyword>
<keyword evidence="4" id="KW-0539">Nucleus</keyword>
<dbReference type="EMBL" id="CAJOBC010083688">
    <property type="protein sequence ID" value="CAF4305339.1"/>
    <property type="molecule type" value="Genomic_DNA"/>
</dbReference>
<feature type="binding site" evidence="4">
    <location>
        <position position="179"/>
    </location>
    <ligand>
        <name>phosphate</name>
        <dbReference type="ChEBI" id="CHEBI:43474"/>
    </ligand>
</feature>
<dbReference type="GO" id="GO:0019509">
    <property type="term" value="P:L-methionine salvage from methylthioadenosine"/>
    <property type="evidence" value="ECO:0007669"/>
    <property type="project" value="TreeGrafter"/>
</dbReference>
<comment type="catalytic activity">
    <reaction evidence="4">
        <text>a purine D-ribonucleoside + phosphate = a purine nucleobase + alpha-D-ribose 1-phosphate</text>
        <dbReference type="Rhea" id="RHEA:19805"/>
        <dbReference type="ChEBI" id="CHEBI:26386"/>
        <dbReference type="ChEBI" id="CHEBI:43474"/>
        <dbReference type="ChEBI" id="CHEBI:57720"/>
        <dbReference type="ChEBI" id="CHEBI:142355"/>
        <dbReference type="EC" id="2.4.2.1"/>
    </reaction>
</comment>
<comment type="function">
    <text evidence="4">Purine nucleoside phosphorylase involved in purine salvage.</text>
</comment>
<dbReference type="EMBL" id="CAJNOQ010018260">
    <property type="protein sequence ID" value="CAF1423498.1"/>
    <property type="molecule type" value="Genomic_DNA"/>
</dbReference>
<dbReference type="Proteomes" id="UP000663829">
    <property type="component" value="Unassembled WGS sequence"/>
</dbReference>
<dbReference type="SUPFAM" id="SSF53167">
    <property type="entry name" value="Purine and uridine phosphorylases"/>
    <property type="match status" value="1"/>
</dbReference>
<reference evidence="6" key="1">
    <citation type="submission" date="2021-02" db="EMBL/GenBank/DDBJ databases">
        <authorList>
            <person name="Nowell W R."/>
        </authorList>
    </citation>
    <scope>NUCLEOTIDE SEQUENCE</scope>
</reference>
<dbReference type="InterPro" id="IPR035994">
    <property type="entry name" value="Nucleoside_phosphorylase_sf"/>
</dbReference>
<dbReference type="InterPro" id="IPR010044">
    <property type="entry name" value="MTAP"/>
</dbReference>
<dbReference type="GO" id="GO:0006166">
    <property type="term" value="P:purine ribonucleoside salvage"/>
    <property type="evidence" value="ECO:0007669"/>
    <property type="project" value="UniProtKB-UniRule"/>
</dbReference>
<comment type="subcellular location">
    <subcellularLocation>
        <location evidence="4">Cytoplasm</location>
    </subcellularLocation>
    <subcellularLocation>
        <location evidence="4">Nucleus</location>
    </subcellularLocation>
</comment>
<feature type="site" description="Important for substrate specificity" evidence="4">
    <location>
        <position position="160"/>
    </location>
</feature>
<feature type="domain" description="Nucleoside phosphorylase" evidence="5">
    <location>
        <begin position="8"/>
        <end position="210"/>
    </location>
</feature>
<comment type="pathway">
    <text evidence="4">Purine metabolism; purine nucleoside salvage.</text>
</comment>
<comment type="caution">
    <text evidence="4">Lacks conserved residue(s) required for the propagation of feature annotation.</text>
</comment>
<dbReference type="PANTHER" id="PTHR42679:SF2">
    <property type="entry name" value="S-METHYL-5'-THIOADENOSINE PHOSPHORYLASE"/>
    <property type="match status" value="1"/>
</dbReference>
<gene>
    <name evidence="6" type="ORF">GPM918_LOCUS33780</name>
    <name evidence="7" type="ORF">SRO942_LOCUS34467</name>
</gene>
<dbReference type="GO" id="GO:0005634">
    <property type="term" value="C:nucleus"/>
    <property type="evidence" value="ECO:0007669"/>
    <property type="project" value="UniProtKB-SubCell"/>
</dbReference>
<organism evidence="6 8">
    <name type="scientific">Didymodactylos carnosus</name>
    <dbReference type="NCBI Taxonomy" id="1234261"/>
    <lineage>
        <taxon>Eukaryota</taxon>
        <taxon>Metazoa</taxon>
        <taxon>Spiralia</taxon>
        <taxon>Gnathifera</taxon>
        <taxon>Rotifera</taxon>
        <taxon>Eurotatoria</taxon>
        <taxon>Bdelloidea</taxon>
        <taxon>Philodinida</taxon>
        <taxon>Philodinidae</taxon>
        <taxon>Didymodactylos</taxon>
    </lineage>
</organism>
<keyword evidence="4" id="KW-0963">Cytoplasm</keyword>
<feature type="binding site" evidence="4">
    <location>
        <position position="15"/>
    </location>
    <ligand>
        <name>phosphate</name>
        <dbReference type="ChEBI" id="CHEBI:43474"/>
    </ligand>
</feature>
<dbReference type="InterPro" id="IPR000845">
    <property type="entry name" value="Nucleoside_phosphorylase_d"/>
</dbReference>
<dbReference type="GO" id="GO:0017061">
    <property type="term" value="F:S-methyl-5-thioadenosine phosphorylase activity"/>
    <property type="evidence" value="ECO:0007669"/>
    <property type="project" value="InterPro"/>
</dbReference>
<evidence type="ECO:0000259" key="5">
    <source>
        <dbReference type="Pfam" id="PF01048"/>
    </source>
</evidence>
<evidence type="ECO:0000256" key="1">
    <source>
        <dbReference type="ARBA" id="ARBA00022676"/>
    </source>
</evidence>
<dbReference type="AlphaFoldDB" id="A0A815MRU3"/>
<evidence type="ECO:0000256" key="4">
    <source>
        <dbReference type="HAMAP-Rule" id="MF_03155"/>
    </source>
</evidence>
<dbReference type="Pfam" id="PF01048">
    <property type="entry name" value="PNP_UDP_1"/>
    <property type="match status" value="1"/>
</dbReference>
<dbReference type="Gene3D" id="3.40.50.1580">
    <property type="entry name" value="Nucleoside phosphorylase domain"/>
    <property type="match status" value="1"/>
</dbReference>
<comment type="similarity">
    <text evidence="4">Belongs to the PNP/MTAP phosphorylase family. MTAP subfamily.</text>
</comment>
<keyword evidence="8" id="KW-1185">Reference proteome</keyword>
<evidence type="ECO:0000256" key="2">
    <source>
        <dbReference type="ARBA" id="ARBA00022679"/>
    </source>
</evidence>
<evidence type="ECO:0000313" key="6">
    <source>
        <dbReference type="EMBL" id="CAF1423498.1"/>
    </source>
</evidence>
<dbReference type="HAMAP" id="MF_01963">
    <property type="entry name" value="MTAP"/>
    <property type="match status" value="1"/>
</dbReference>
<comment type="caution">
    <text evidence="6">The sequence shown here is derived from an EMBL/GenBank/DDBJ whole genome shotgun (WGS) entry which is preliminary data.</text>
</comment>
<proteinExistence type="inferred from homology"/>
<dbReference type="PANTHER" id="PTHR42679">
    <property type="entry name" value="S-METHYL-5'-THIOADENOSINE PHOSPHORYLASE"/>
    <property type="match status" value="1"/>
</dbReference>
<evidence type="ECO:0000256" key="3">
    <source>
        <dbReference type="ARBA" id="ARBA00022726"/>
    </source>
</evidence>
<dbReference type="CDD" id="cd09010">
    <property type="entry name" value="MTAP_SsMTAPII_like_MTIP"/>
    <property type="match status" value="1"/>
</dbReference>
<feature type="site" description="Important for substrate specificity" evidence="4">
    <location>
        <position position="214"/>
    </location>
</feature>
<name>A0A815MRU3_9BILA</name>
<keyword evidence="1 4" id="KW-0328">Glycosyltransferase</keyword>
<protein>
    <recommendedName>
        <fullName evidence="4">Purine nucleoside phosphorylase</fullName>
        <shortName evidence="4">PNP</shortName>
        <ecNumber evidence="4">2.4.2.1</ecNumber>
    </recommendedName>
</protein>
<evidence type="ECO:0000313" key="8">
    <source>
        <dbReference type="Proteomes" id="UP000663829"/>
    </source>
</evidence>
<dbReference type="UniPathway" id="UPA00606"/>
<feature type="binding site" evidence="4">
    <location>
        <begin position="74"/>
        <end position="75"/>
    </location>
    <ligand>
        <name>phosphate</name>
        <dbReference type="ChEBI" id="CHEBI:43474"/>
    </ligand>
</feature>
<sequence>MTSPMKIKIGIIGGSGFDRSDILTNRQEHDIDTPYGKPSDKLVSGQINSIDCVNYRANLWALNEMGVNLILATTAVGSLSPELKRGALVILDNYIDMTKFRCSTFYDGGELHPQGVMHVSMHPPYHRELRQLLIDSCKDLKIDDYKEKSTILVIEGPNFSTYAENKVFISWGCTTIGMTQTPEAILAKELAIPYAALAIVTDDICYKEDGIVDPNEVVTIFKATFPKAMEVLKLTIKKIGEKDWTDSTNALKRLVGEALMKH</sequence>
<feature type="binding site" evidence="4">
    <location>
        <position position="178"/>
    </location>
    <ligand>
        <name>substrate</name>
    </ligand>
</feature>
<comment type="miscellaneous">
    <text evidence="4">Although this enzyme belongs to the family of MTA phosphorylases based on sequence homology, it lacks several conserved amino acids in the substrate binding pocket that confer specificity towards MTA.</text>
</comment>
<dbReference type="GO" id="GO:0005829">
    <property type="term" value="C:cytosol"/>
    <property type="evidence" value="ECO:0007669"/>
    <property type="project" value="TreeGrafter"/>
</dbReference>
<accession>A0A815MRU3</accession>
<dbReference type="OrthoDB" id="431409at2759"/>